<dbReference type="Pfam" id="PF22982">
    <property type="entry name" value="WHD_HRQ1"/>
    <property type="match status" value="1"/>
</dbReference>
<dbReference type="SMART" id="SM00487">
    <property type="entry name" value="DEXDc"/>
    <property type="match status" value="1"/>
</dbReference>
<dbReference type="Proteomes" id="UP000614469">
    <property type="component" value="Unassembled WGS sequence"/>
</dbReference>
<dbReference type="CDD" id="cd00085">
    <property type="entry name" value="HNHc"/>
    <property type="match status" value="1"/>
</dbReference>
<keyword evidence="6" id="KW-0347">Helicase</keyword>
<dbReference type="AlphaFoldDB" id="A0A8J6NQA8"/>
<dbReference type="InterPro" id="IPR003615">
    <property type="entry name" value="HNH_nuc"/>
</dbReference>
<dbReference type="Pfam" id="PF00270">
    <property type="entry name" value="DEAD"/>
    <property type="match status" value="1"/>
</dbReference>
<dbReference type="InterPro" id="IPR027417">
    <property type="entry name" value="P-loop_NTPase"/>
</dbReference>
<comment type="caution">
    <text evidence="6">The sequence shown here is derived from an EMBL/GenBank/DDBJ whole genome shotgun (WGS) entry which is preliminary data.</text>
</comment>
<dbReference type="GO" id="GO:0003676">
    <property type="term" value="F:nucleic acid binding"/>
    <property type="evidence" value="ECO:0007669"/>
    <property type="project" value="InterPro"/>
</dbReference>
<dbReference type="Gene3D" id="1.10.30.50">
    <property type="match status" value="1"/>
</dbReference>
<dbReference type="Gene3D" id="3.40.50.300">
    <property type="entry name" value="P-loop containing nucleotide triphosphate hydrolases"/>
    <property type="match status" value="2"/>
</dbReference>
<keyword evidence="6" id="KW-0378">Hydrolase</keyword>
<keyword evidence="1" id="KW-0547">Nucleotide-binding</keyword>
<dbReference type="InterPro" id="IPR001650">
    <property type="entry name" value="Helicase_C-like"/>
</dbReference>
<dbReference type="PROSITE" id="PS51194">
    <property type="entry name" value="HELICASE_CTER"/>
    <property type="match status" value="1"/>
</dbReference>
<dbReference type="PANTHER" id="PTHR47957">
    <property type="entry name" value="ATP-DEPENDENT HELICASE HRQ1"/>
    <property type="match status" value="1"/>
</dbReference>
<feature type="domain" description="Helicase ATP-binding" evidence="4">
    <location>
        <begin position="64"/>
        <end position="241"/>
    </location>
</feature>
<evidence type="ECO:0000259" key="5">
    <source>
        <dbReference type="PROSITE" id="PS51194"/>
    </source>
</evidence>
<dbReference type="InterPro" id="IPR055227">
    <property type="entry name" value="HRQ1_WHD"/>
</dbReference>
<dbReference type="PANTHER" id="PTHR47957:SF3">
    <property type="entry name" value="ATP-DEPENDENT HELICASE HRQ1"/>
    <property type="match status" value="1"/>
</dbReference>
<dbReference type="GO" id="GO:0008270">
    <property type="term" value="F:zinc ion binding"/>
    <property type="evidence" value="ECO:0007669"/>
    <property type="project" value="InterPro"/>
</dbReference>
<dbReference type="InterPro" id="IPR011545">
    <property type="entry name" value="DEAD/DEAH_box_helicase_dom"/>
</dbReference>
<dbReference type="PROSITE" id="PS51192">
    <property type="entry name" value="HELICASE_ATP_BIND_1"/>
    <property type="match status" value="1"/>
</dbReference>
<dbReference type="Pfam" id="PF00271">
    <property type="entry name" value="Helicase_C"/>
    <property type="match status" value="1"/>
</dbReference>
<accession>A0A8J6NQA8</accession>
<dbReference type="GO" id="GO:0005524">
    <property type="term" value="F:ATP binding"/>
    <property type="evidence" value="ECO:0007669"/>
    <property type="project" value="UniProtKB-KW"/>
</dbReference>
<evidence type="ECO:0000256" key="3">
    <source>
        <dbReference type="SAM" id="MobiDB-lite"/>
    </source>
</evidence>
<keyword evidence="2" id="KW-0067">ATP-binding</keyword>
<sequence length="848" mass="93182">MGLSDLISRWRTDPETAPNISTWRTTPARPAKRAPFPEDLPPALADALRERGIDSLYSHQAAAWKYARAGKNIVLATSTASGKTLAYNLPVLATLDANPEARAIYLFPTKALTQDQLDNLQTFQLPNIHPVIYDGDTPKSKRPAIRKNAHILLSNPDMLHTGILPHHTKWEEFFSNLRFVVIDEMHTYRGVFGSHVANVIRRLKRIAAFYGATPQFILTSATIGNPAELAENLIEAPVELIDDDGSAQGERHFLVYNPPVIDPALGLRKNSLIESVRLAGDLLRDDLQSVVFAKSRRSVEIILTHLRSLAPTFHPPPQAGEDRGGGIRGYRSGYLPSQRREIEKGLRNGDVNLVVATNALELGIDIGGLEAALLVGYPGGIASTWQQAGRAGRGDTPAVAILVASPSPLDQFLAHHPEYFFARSPEQALVNPDHLLILLNHLRCAAFELPFKEGDGFGCLPTETTSEFLDFLVSGGELHASGQKYFWMADSYPAASVSLRSASPENIVLQIEDGGPPRALGEVDLGSAPWMVHPRAVYLHEAQQYFVQDLNLEQNVATLIPVALDYYTQPQRQTEITLLSQLESSPLPRSGEGLGVRADTAYGELLVTEQVTGFRKRSWETGENLGDELLDLPSNDFQTTGYWLALDDKTTATLRDAGAWSNDTNKYGPDWAQIRAAVRERDSFTCQVCGLVEDGRQHDVHHKIPFRNFAERDDANRLENLVTLCRTCHRQAEQNVRMRSGLSGLATVLGHLAPLYLMTDSRDLGVFADPAWTAAQGKPSVVLYDQVPAGIGFSQKLFEMQETLLASALQLVQECRCKDGCPSCTGPGGENGSGGKRETLAILRELVR</sequence>
<evidence type="ECO:0000313" key="7">
    <source>
        <dbReference type="Proteomes" id="UP000614469"/>
    </source>
</evidence>
<evidence type="ECO:0000313" key="6">
    <source>
        <dbReference type="EMBL" id="MBC8336577.1"/>
    </source>
</evidence>
<organism evidence="6 7">
    <name type="scientific">Candidatus Desulfolinea nitratireducens</name>
    <dbReference type="NCBI Taxonomy" id="2841698"/>
    <lineage>
        <taxon>Bacteria</taxon>
        <taxon>Bacillati</taxon>
        <taxon>Chloroflexota</taxon>
        <taxon>Anaerolineae</taxon>
        <taxon>Anaerolineales</taxon>
        <taxon>Anaerolineales incertae sedis</taxon>
        <taxon>Candidatus Desulfolinea</taxon>
    </lineage>
</organism>
<dbReference type="InterPro" id="IPR014001">
    <property type="entry name" value="Helicase_ATP-bd"/>
</dbReference>
<dbReference type="SUPFAM" id="SSF52540">
    <property type="entry name" value="P-loop containing nucleoside triphosphate hydrolases"/>
    <property type="match status" value="1"/>
</dbReference>
<dbReference type="EMBL" id="JACNJN010000172">
    <property type="protein sequence ID" value="MBC8336577.1"/>
    <property type="molecule type" value="Genomic_DNA"/>
</dbReference>
<dbReference type="SMART" id="SM00507">
    <property type="entry name" value="HNHc"/>
    <property type="match status" value="1"/>
</dbReference>
<gene>
    <name evidence="6" type="ORF">H8E29_15045</name>
</gene>
<reference evidence="6 7" key="1">
    <citation type="submission" date="2020-08" db="EMBL/GenBank/DDBJ databases">
        <title>Bridging the membrane lipid divide: bacteria of the FCB group superphylum have the potential to synthesize archaeal ether lipids.</title>
        <authorList>
            <person name="Villanueva L."/>
            <person name="Von Meijenfeldt F.A.B."/>
            <person name="Westbye A.B."/>
            <person name="Yadav S."/>
            <person name="Hopmans E.C."/>
            <person name="Dutilh B.E."/>
            <person name="Sinninghe Damste J.S."/>
        </authorList>
    </citation>
    <scope>NUCLEOTIDE SEQUENCE [LARGE SCALE GENOMIC DNA]</scope>
    <source>
        <strain evidence="6">NIOZ-UU36</strain>
    </source>
</reference>
<evidence type="ECO:0000256" key="1">
    <source>
        <dbReference type="ARBA" id="ARBA00022741"/>
    </source>
</evidence>
<dbReference type="GO" id="GO:0036297">
    <property type="term" value="P:interstrand cross-link repair"/>
    <property type="evidence" value="ECO:0007669"/>
    <property type="project" value="TreeGrafter"/>
</dbReference>
<proteinExistence type="predicted"/>
<feature type="region of interest" description="Disordered" evidence="3">
    <location>
        <begin position="16"/>
        <end position="38"/>
    </location>
</feature>
<dbReference type="InterPro" id="IPR018973">
    <property type="entry name" value="MZB"/>
</dbReference>
<dbReference type="GO" id="GO:0043138">
    <property type="term" value="F:3'-5' DNA helicase activity"/>
    <property type="evidence" value="ECO:0007669"/>
    <property type="project" value="TreeGrafter"/>
</dbReference>
<dbReference type="GO" id="GO:0004519">
    <property type="term" value="F:endonuclease activity"/>
    <property type="evidence" value="ECO:0007669"/>
    <property type="project" value="InterPro"/>
</dbReference>
<evidence type="ECO:0000256" key="2">
    <source>
        <dbReference type="ARBA" id="ARBA00022840"/>
    </source>
</evidence>
<dbReference type="InterPro" id="IPR002711">
    <property type="entry name" value="HNH"/>
</dbReference>
<dbReference type="Pfam" id="PF09369">
    <property type="entry name" value="MZB"/>
    <property type="match status" value="1"/>
</dbReference>
<dbReference type="CDD" id="cd18797">
    <property type="entry name" value="SF2_C_Hrq"/>
    <property type="match status" value="1"/>
</dbReference>
<dbReference type="GO" id="GO:0006289">
    <property type="term" value="P:nucleotide-excision repair"/>
    <property type="evidence" value="ECO:0007669"/>
    <property type="project" value="TreeGrafter"/>
</dbReference>
<feature type="domain" description="Helicase C-terminal" evidence="5">
    <location>
        <begin position="275"/>
        <end position="437"/>
    </location>
</feature>
<dbReference type="Pfam" id="PF01844">
    <property type="entry name" value="HNH"/>
    <property type="match status" value="1"/>
</dbReference>
<name>A0A8J6NQA8_9CHLR</name>
<protein>
    <submittedName>
        <fullName evidence="6">DEAD/DEAH box helicase</fullName>
    </submittedName>
</protein>
<evidence type="ECO:0000259" key="4">
    <source>
        <dbReference type="PROSITE" id="PS51192"/>
    </source>
</evidence>
<dbReference type="CDD" id="cd17923">
    <property type="entry name" value="DEXHc_Hrq1-like"/>
    <property type="match status" value="1"/>
</dbReference>
<dbReference type="SMART" id="SM00490">
    <property type="entry name" value="HELICc"/>
    <property type="match status" value="1"/>
</dbReference>